<name>A0ACB7CBN5_9ASCO</name>
<evidence type="ECO:0000313" key="2">
    <source>
        <dbReference type="Proteomes" id="UP000768646"/>
    </source>
</evidence>
<proteinExistence type="predicted"/>
<protein>
    <submittedName>
        <fullName evidence="1">Uncharacterized protein</fullName>
    </submittedName>
</protein>
<sequence>MVDEDKKITFRIAKALYDFHGEKEYNELSLTAGDYVIVNDDEVNDIWVSVTLERDPTQQGLVPREYLIYQVDSSFDAPCLSPRNANTTDLVNESRFVVGESFQENFEDKDGLDTVGSRMSSRFSFLQKTLNRLFTFAITDIEGFLIFGSLNSSEYVENSQRKYISEADTHYVDDGPKWKSKVESFDVYVHDPQKVFCDYSKDYVTYKITSCFSTNRNSEDVIKVTVERRYSQFEWLHHRLLKKYSLLVWPSFPEKQIMGKFDNRFLEKRRMSLERYIRRVVKHPVARYSDLLNTFLTCEDSLKFSEKMKEHDNDLIVGQRFFENVYYPDFNVDKGDAPILSAFSYFINSLDCFVPSIISSFKDLRYSMIIGADKLKLFGTNIHKLISVDEPFSTDNNSSGRKNVWCHKDECLECKKLTNMLRMTADALISCSNVRKLWAVKHSEEIVARLNEWKHPAKDTAFLYKIYLTTLKRYLYVDEIDPFHDNESFEELRQRCDTIFNIIMAEINRIHEEKIESFRSIVMELLNQEILVQKEKLAILENVRSKFE</sequence>
<evidence type="ECO:0000313" key="1">
    <source>
        <dbReference type="EMBL" id="KAG4304895.1"/>
    </source>
</evidence>
<dbReference type="Proteomes" id="UP000768646">
    <property type="component" value="Unassembled WGS sequence"/>
</dbReference>
<dbReference type="EMBL" id="JABTEG010000005">
    <property type="protein sequence ID" value="KAG4304895.1"/>
    <property type="molecule type" value="Genomic_DNA"/>
</dbReference>
<gene>
    <name evidence="1" type="ORF">PORY_001570</name>
</gene>
<keyword evidence="2" id="KW-1185">Reference proteome</keyword>
<organism evidence="1 2">
    <name type="scientific">Pneumocystis oryctolagi</name>
    <dbReference type="NCBI Taxonomy" id="42067"/>
    <lineage>
        <taxon>Eukaryota</taxon>
        <taxon>Fungi</taxon>
        <taxon>Dikarya</taxon>
        <taxon>Ascomycota</taxon>
        <taxon>Taphrinomycotina</taxon>
        <taxon>Pneumocystomycetes</taxon>
        <taxon>Pneumocystaceae</taxon>
        <taxon>Pneumocystis</taxon>
    </lineage>
</organism>
<comment type="caution">
    <text evidence="1">The sequence shown here is derived from an EMBL/GenBank/DDBJ whole genome shotgun (WGS) entry which is preliminary data.</text>
</comment>
<reference evidence="1 2" key="1">
    <citation type="journal article" date="2021" name="Commun. Biol.">
        <title>Genomic insights into the host specific adaptation of the Pneumocystis genus.</title>
        <authorList>
            <person name="Cisse O.H."/>
            <person name="Ma L."/>
            <person name="Dekker J.P."/>
            <person name="Khil P.P."/>
            <person name="Youn J.-H."/>
            <person name="Brenchley J.M."/>
            <person name="Blair R."/>
            <person name="Pahar B."/>
            <person name="Chabe M."/>
            <person name="Van Rompay K.K.A."/>
            <person name="Keesler R."/>
            <person name="Sukura A."/>
            <person name="Hirsch V."/>
            <person name="Kutty G."/>
            <person name="Liu Y."/>
            <person name="Peng L."/>
            <person name="Chen J."/>
            <person name="Song J."/>
            <person name="Weissenbacher-Lang C."/>
            <person name="Xu J."/>
            <person name="Upham N.S."/>
            <person name="Stajich J.E."/>
            <person name="Cuomo C.A."/>
            <person name="Cushion M.T."/>
            <person name="Kovacs J.A."/>
        </authorList>
    </citation>
    <scope>NUCLEOTIDE SEQUENCE [LARGE SCALE GENOMIC DNA]</scope>
    <source>
        <strain evidence="1 2">RABM</strain>
    </source>
</reference>
<accession>A0ACB7CBN5</accession>